<keyword evidence="1" id="KW-0472">Membrane</keyword>
<dbReference type="HOGENOM" id="CLU_1384183_0_0_1"/>
<keyword evidence="1" id="KW-1133">Transmembrane helix</keyword>
<sequence>MQDLFWSPLDSASKCMQTQVQEHLGQLDVRSNHPIVRKTSRAKRFEVRLGKPSQFVFVLAAIAGVGAAAFNPNLTSLNSFEQHFKPLGNTFELPLKMSFVIRRGVSTLVPPKVANPSGLGAAKNAQRMAKIAKFYEQLPKGPAPNRAPSGPLGWYQAKYFGKNPSAAPIWHVIFGIMALGYSMEYYFHLRHHKNNAH</sequence>
<dbReference type="GO" id="GO:0046933">
    <property type="term" value="F:proton-transporting ATP synthase activity, rotational mechanism"/>
    <property type="evidence" value="ECO:0007669"/>
    <property type="project" value="TreeGrafter"/>
</dbReference>
<evidence type="ECO:0000313" key="2">
    <source>
        <dbReference type="EMBL" id="KIV87216.1"/>
    </source>
</evidence>
<dbReference type="PANTHER" id="PTHR28161">
    <property type="entry name" value="ATP SYNTHASE SUBUNIT F, MITOCHONDRIAL"/>
    <property type="match status" value="1"/>
</dbReference>
<dbReference type="PANTHER" id="PTHR28161:SF1">
    <property type="entry name" value="ATP SYNTHASE SUBUNIT F, MITOCHONDRIAL"/>
    <property type="match status" value="1"/>
</dbReference>
<feature type="transmembrane region" description="Helical" evidence="1">
    <location>
        <begin position="169"/>
        <end position="187"/>
    </location>
</feature>
<dbReference type="OrthoDB" id="5561579at2759"/>
<gene>
    <name evidence="2" type="ORF">PV11_02778</name>
</gene>
<dbReference type="AlphaFoldDB" id="A0A0D1XGD8"/>
<reference evidence="2 3" key="1">
    <citation type="submission" date="2015-01" db="EMBL/GenBank/DDBJ databases">
        <title>The Genome Sequence of Exophiala sideris CBS121828.</title>
        <authorList>
            <consortium name="The Broad Institute Genomics Platform"/>
            <person name="Cuomo C."/>
            <person name="de Hoog S."/>
            <person name="Gorbushina A."/>
            <person name="Stielow B."/>
            <person name="Teixiera M."/>
            <person name="Abouelleil A."/>
            <person name="Chapman S.B."/>
            <person name="Priest M."/>
            <person name="Young S.K."/>
            <person name="Wortman J."/>
            <person name="Nusbaum C."/>
            <person name="Birren B."/>
        </authorList>
    </citation>
    <scope>NUCLEOTIDE SEQUENCE [LARGE SCALE GENOMIC DNA]</scope>
    <source>
        <strain evidence="2 3">CBS 121828</strain>
    </source>
</reference>
<proteinExistence type="predicted"/>
<dbReference type="InterPro" id="IPR019727">
    <property type="entry name" value="ATP_synth_F0_fsu_mt_fun"/>
</dbReference>
<dbReference type="Proteomes" id="UP000053599">
    <property type="component" value="Unassembled WGS sequence"/>
</dbReference>
<dbReference type="STRING" id="1016849.A0A0D1XGD8"/>
<name>A0A0D1XGD8_9EURO</name>
<evidence type="ECO:0000313" key="3">
    <source>
        <dbReference type="Proteomes" id="UP000053599"/>
    </source>
</evidence>
<organism evidence="2 3">
    <name type="scientific">Exophiala sideris</name>
    <dbReference type="NCBI Taxonomy" id="1016849"/>
    <lineage>
        <taxon>Eukaryota</taxon>
        <taxon>Fungi</taxon>
        <taxon>Dikarya</taxon>
        <taxon>Ascomycota</taxon>
        <taxon>Pezizomycotina</taxon>
        <taxon>Eurotiomycetes</taxon>
        <taxon>Chaetothyriomycetidae</taxon>
        <taxon>Chaetothyriales</taxon>
        <taxon>Herpotrichiellaceae</taxon>
        <taxon>Exophiala</taxon>
    </lineage>
</organism>
<dbReference type="Pfam" id="PF10791">
    <property type="entry name" value="F1F0-ATPsyn_F"/>
    <property type="match status" value="1"/>
</dbReference>
<evidence type="ECO:0008006" key="4">
    <source>
        <dbReference type="Google" id="ProtNLM"/>
    </source>
</evidence>
<dbReference type="EMBL" id="KN846951">
    <property type="protein sequence ID" value="KIV87216.1"/>
    <property type="molecule type" value="Genomic_DNA"/>
</dbReference>
<accession>A0A0D1XGD8</accession>
<feature type="transmembrane region" description="Helical" evidence="1">
    <location>
        <begin position="53"/>
        <end position="70"/>
    </location>
</feature>
<keyword evidence="1" id="KW-0812">Transmembrane</keyword>
<evidence type="ECO:0000256" key="1">
    <source>
        <dbReference type="SAM" id="Phobius"/>
    </source>
</evidence>
<protein>
    <recommendedName>
        <fullName evidence="4">F-type H+-transporting ATPase subunit F</fullName>
    </recommendedName>
</protein>